<dbReference type="SMART" id="SM00042">
    <property type="entry name" value="CUB"/>
    <property type="match status" value="1"/>
</dbReference>
<organism evidence="15 16">
    <name type="scientific">Plectus sambesii</name>
    <dbReference type="NCBI Taxonomy" id="2011161"/>
    <lineage>
        <taxon>Eukaryota</taxon>
        <taxon>Metazoa</taxon>
        <taxon>Ecdysozoa</taxon>
        <taxon>Nematoda</taxon>
        <taxon>Chromadorea</taxon>
        <taxon>Plectida</taxon>
        <taxon>Plectina</taxon>
        <taxon>Plectoidea</taxon>
        <taxon>Plectidae</taxon>
        <taxon>Plectus</taxon>
    </lineage>
</organism>
<keyword evidence="6 10" id="KW-0482">Metalloprotease</keyword>
<evidence type="ECO:0000259" key="13">
    <source>
        <dbReference type="PROSITE" id="PS01180"/>
    </source>
</evidence>
<proteinExistence type="predicted"/>
<feature type="active site" evidence="10">
    <location>
        <position position="238"/>
    </location>
</feature>
<feature type="chain" id="PRO_5038156254" description="Metalloendopeptidase" evidence="11">
    <location>
        <begin position="21"/>
        <end position="636"/>
    </location>
</feature>
<dbReference type="Proteomes" id="UP000887566">
    <property type="component" value="Unplaced"/>
</dbReference>
<dbReference type="Gene3D" id="3.40.390.10">
    <property type="entry name" value="Collagenase (Catalytic Domain)"/>
    <property type="match status" value="1"/>
</dbReference>
<evidence type="ECO:0000313" key="16">
    <source>
        <dbReference type="WBParaSite" id="PSAMB.scaffold3231size19183.g20731.t1"/>
    </source>
</evidence>
<accession>A0A914W4P6</accession>
<evidence type="ECO:0000256" key="9">
    <source>
        <dbReference type="PROSITE-ProRule" id="PRU00059"/>
    </source>
</evidence>
<name>A0A914W4P6_9BILA</name>
<feature type="binding site" evidence="10">
    <location>
        <position position="237"/>
    </location>
    <ligand>
        <name>Zn(2+)</name>
        <dbReference type="ChEBI" id="CHEBI:29105"/>
        <note>catalytic</note>
    </ligand>
</feature>
<evidence type="ECO:0000256" key="4">
    <source>
        <dbReference type="ARBA" id="ARBA00022801"/>
    </source>
</evidence>
<evidence type="ECO:0000259" key="14">
    <source>
        <dbReference type="PROSITE" id="PS51864"/>
    </source>
</evidence>
<keyword evidence="15" id="KW-1185">Reference proteome</keyword>
<dbReference type="WBParaSite" id="PSAMB.scaffold3231size19183.g20731.t1">
    <property type="protein sequence ID" value="PSAMB.scaffold3231size19183.g20731.t1"/>
    <property type="gene ID" value="PSAMB.scaffold3231size19183.g20731"/>
</dbReference>
<feature type="region of interest" description="Disordered" evidence="12">
    <location>
        <begin position="481"/>
        <end position="514"/>
    </location>
</feature>
<dbReference type="Pfam" id="PF01400">
    <property type="entry name" value="Astacin"/>
    <property type="match status" value="1"/>
</dbReference>
<evidence type="ECO:0000313" key="15">
    <source>
        <dbReference type="Proteomes" id="UP000887566"/>
    </source>
</evidence>
<evidence type="ECO:0000256" key="10">
    <source>
        <dbReference type="PROSITE-ProRule" id="PRU01211"/>
    </source>
</evidence>
<feature type="signal peptide" evidence="11">
    <location>
        <begin position="1"/>
        <end position="20"/>
    </location>
</feature>
<evidence type="ECO:0000256" key="3">
    <source>
        <dbReference type="ARBA" id="ARBA00022723"/>
    </source>
</evidence>
<feature type="domain" description="CUB" evidence="13">
    <location>
        <begin position="382"/>
        <end position="481"/>
    </location>
</feature>
<dbReference type="GO" id="GO:0018996">
    <property type="term" value="P:molting cycle, collagen and cuticulin-based cuticle"/>
    <property type="evidence" value="ECO:0007669"/>
    <property type="project" value="UniProtKB-ARBA"/>
</dbReference>
<comment type="cofactor">
    <cofactor evidence="10 11">
        <name>Zn(2+)</name>
        <dbReference type="ChEBI" id="CHEBI:29105"/>
    </cofactor>
    <text evidence="10 11">Binds 1 zinc ion per subunit.</text>
</comment>
<dbReference type="InterPro" id="IPR035914">
    <property type="entry name" value="Sperma_CUB_dom_sf"/>
</dbReference>
<sequence length="636" mass="70577">MRFFCSLALLLVLGSELIAARHHQHFHHRPKHGHHRGRRLSARREQLMMDIEASSDNHKKEGQDFGEVRELLHKFFQLANQRAGLPQADFNTEVVSDALPQFDDGTELSKNRAVASDLFENDMVLTVNQITDIISNFGGGKRRRRKRKVIVGSTFRWGGGTVPYKFGDTDSTWQNQIRAGLNHWETETCIRFKENGNGADYMQFIKGSGCYSSVGRIGGAQQVSIGTGCESLGIVSHEVGHTLGFWHEQSRPDRDTYITVKSENMVAGTAGNVAKRAASEVNYYGTPYDVGSVMHYGPKAFTTSASLLTLETKDTKYRNTIGQRAHLSFVDVKQVNKAYCASRCPNKLGCHNGGYENPNDCNRCKCPEGLGGKCDRVQSSSCGGELTATNQWQTLSNSGGGPCYWRIASDGGKVRFQVTDANYACSDTCVSYVEVKHNSNFQQTGFRLCCGAAGGEVLSAREDIIVISMNSGSFSLRYISEGGRSPAPAPAPAPAPRPNPAPSPPRAGGTTTQQCFGRMRAPCGAIQNLRSQMSDESGGGTIDLPESMAPFVRFDDRLRVKRQPPPWVQFRGGPPPWGRRPPWARGWHHRHHWRDDRNRGGDDFCLQRLSFNCEDRRSNGPLRVRFLDEPSKTRRK</sequence>
<evidence type="ECO:0000256" key="12">
    <source>
        <dbReference type="SAM" id="MobiDB-lite"/>
    </source>
</evidence>
<dbReference type="InterPro" id="IPR001506">
    <property type="entry name" value="Peptidase_M12A"/>
</dbReference>
<keyword evidence="8" id="KW-0325">Glycoprotein</keyword>
<dbReference type="PROSITE" id="PS51864">
    <property type="entry name" value="ASTACIN"/>
    <property type="match status" value="1"/>
</dbReference>
<dbReference type="EC" id="3.4.24.-" evidence="11"/>
<dbReference type="SUPFAM" id="SSF55486">
    <property type="entry name" value="Metalloproteases ('zincins'), catalytic domain"/>
    <property type="match status" value="1"/>
</dbReference>
<evidence type="ECO:0000256" key="1">
    <source>
        <dbReference type="ARBA" id="ARBA00022536"/>
    </source>
</evidence>
<evidence type="ECO:0000256" key="11">
    <source>
        <dbReference type="RuleBase" id="RU361183"/>
    </source>
</evidence>
<dbReference type="FunFam" id="3.40.390.10:FF:000028">
    <property type="entry name" value="Zinc metalloproteinase"/>
    <property type="match status" value="1"/>
</dbReference>
<evidence type="ECO:0000256" key="2">
    <source>
        <dbReference type="ARBA" id="ARBA00022670"/>
    </source>
</evidence>
<evidence type="ECO:0000256" key="5">
    <source>
        <dbReference type="ARBA" id="ARBA00022833"/>
    </source>
</evidence>
<feature type="domain" description="Peptidase M12A" evidence="14">
    <location>
        <begin position="148"/>
        <end position="345"/>
    </location>
</feature>
<feature type="binding site" evidence="10">
    <location>
        <position position="247"/>
    </location>
    <ligand>
        <name>Zn(2+)</name>
        <dbReference type="ChEBI" id="CHEBI:29105"/>
        <note>catalytic</note>
    </ligand>
</feature>
<dbReference type="GO" id="GO:0004222">
    <property type="term" value="F:metalloendopeptidase activity"/>
    <property type="evidence" value="ECO:0007669"/>
    <property type="project" value="UniProtKB-UniRule"/>
</dbReference>
<keyword evidence="5 10" id="KW-0862">Zinc</keyword>
<reference evidence="16" key="1">
    <citation type="submission" date="2022-11" db="UniProtKB">
        <authorList>
            <consortium name="WormBaseParasite"/>
        </authorList>
    </citation>
    <scope>IDENTIFICATION</scope>
</reference>
<evidence type="ECO:0000256" key="7">
    <source>
        <dbReference type="ARBA" id="ARBA00023157"/>
    </source>
</evidence>
<evidence type="ECO:0000256" key="8">
    <source>
        <dbReference type="ARBA" id="ARBA00023180"/>
    </source>
</evidence>
<dbReference type="PROSITE" id="PS01180">
    <property type="entry name" value="CUB"/>
    <property type="match status" value="1"/>
</dbReference>
<keyword evidence="2 10" id="KW-0645">Protease</keyword>
<dbReference type="GO" id="GO:0008270">
    <property type="term" value="F:zinc ion binding"/>
    <property type="evidence" value="ECO:0007669"/>
    <property type="project" value="UniProtKB-UniRule"/>
</dbReference>
<dbReference type="CDD" id="cd04280">
    <property type="entry name" value="ZnMc_astacin_like"/>
    <property type="match status" value="1"/>
</dbReference>
<protein>
    <recommendedName>
        <fullName evidence="11">Metalloendopeptidase</fullName>
        <ecNumber evidence="11">3.4.24.-</ecNumber>
    </recommendedName>
</protein>
<keyword evidence="4 10" id="KW-0378">Hydrolase</keyword>
<keyword evidence="7 10" id="KW-1015">Disulfide bond</keyword>
<keyword evidence="11" id="KW-0732">Signal</keyword>
<dbReference type="SUPFAM" id="SSF49854">
    <property type="entry name" value="Spermadhesin, CUB domain"/>
    <property type="match status" value="1"/>
</dbReference>
<dbReference type="AlphaFoldDB" id="A0A914W4P6"/>
<dbReference type="InterPro" id="IPR000859">
    <property type="entry name" value="CUB_dom"/>
</dbReference>
<evidence type="ECO:0000256" key="6">
    <source>
        <dbReference type="ARBA" id="ARBA00023049"/>
    </source>
</evidence>
<comment type="caution">
    <text evidence="9">Lacks conserved residue(s) required for the propagation of feature annotation.</text>
</comment>
<feature type="disulfide bond" evidence="10">
    <location>
        <begin position="189"/>
        <end position="344"/>
    </location>
</feature>
<dbReference type="PANTHER" id="PTHR10127:SF780">
    <property type="entry name" value="METALLOENDOPEPTIDASE"/>
    <property type="match status" value="1"/>
</dbReference>
<dbReference type="SMART" id="SM00235">
    <property type="entry name" value="ZnMc"/>
    <property type="match status" value="1"/>
</dbReference>
<keyword evidence="3 10" id="KW-0479">Metal-binding</keyword>
<dbReference type="GO" id="GO:0006508">
    <property type="term" value="P:proteolysis"/>
    <property type="evidence" value="ECO:0007669"/>
    <property type="project" value="UniProtKB-KW"/>
</dbReference>
<keyword evidence="1" id="KW-0245">EGF-like domain</keyword>
<dbReference type="PANTHER" id="PTHR10127">
    <property type="entry name" value="DISCOIDIN, CUB, EGF, LAMININ , AND ZINC METALLOPROTEASE DOMAIN CONTAINING"/>
    <property type="match status" value="1"/>
</dbReference>
<feature type="binding site" evidence="10">
    <location>
        <position position="241"/>
    </location>
    <ligand>
        <name>Zn(2+)</name>
        <dbReference type="ChEBI" id="CHEBI:29105"/>
        <note>catalytic</note>
    </ligand>
</feature>
<dbReference type="InterPro" id="IPR006026">
    <property type="entry name" value="Peptidase_Metallo"/>
</dbReference>
<dbReference type="InterPro" id="IPR024079">
    <property type="entry name" value="MetalloPept_cat_dom_sf"/>
</dbReference>
<dbReference type="InterPro" id="IPR034035">
    <property type="entry name" value="Astacin-like_dom"/>
</dbReference>
<feature type="compositionally biased region" description="Pro residues" evidence="12">
    <location>
        <begin position="487"/>
        <end position="505"/>
    </location>
</feature>
<dbReference type="PRINTS" id="PR00480">
    <property type="entry name" value="ASTACIN"/>
</dbReference>